<name>A0A8J3CJ94_9PSEU</name>
<evidence type="ECO:0000313" key="1">
    <source>
        <dbReference type="EMBL" id="GGM84859.1"/>
    </source>
</evidence>
<gene>
    <name evidence="1" type="ORF">GCM10012275_64510</name>
</gene>
<evidence type="ECO:0000313" key="2">
    <source>
        <dbReference type="Proteomes" id="UP000637578"/>
    </source>
</evidence>
<dbReference type="RefSeq" id="WP_189062228.1">
    <property type="nucleotide sequence ID" value="NZ_BMMK01000084.1"/>
</dbReference>
<dbReference type="Proteomes" id="UP000637578">
    <property type="component" value="Unassembled WGS sequence"/>
</dbReference>
<keyword evidence="2" id="KW-1185">Reference proteome</keyword>
<sequence>MIYRDGTYLARAGETPETAAQHRGQALRLLDSAEYGDTTHRLIAAAVHAILALAPAEETQRAVDTRTAATLRRLANEWQGQEPVTADRVLIATELRLTANELDGDSDGCCAHQGP</sequence>
<organism evidence="1 2">
    <name type="scientific">Longimycelium tulufanense</name>
    <dbReference type="NCBI Taxonomy" id="907463"/>
    <lineage>
        <taxon>Bacteria</taxon>
        <taxon>Bacillati</taxon>
        <taxon>Actinomycetota</taxon>
        <taxon>Actinomycetes</taxon>
        <taxon>Pseudonocardiales</taxon>
        <taxon>Pseudonocardiaceae</taxon>
        <taxon>Longimycelium</taxon>
    </lineage>
</organism>
<protein>
    <submittedName>
        <fullName evidence="1">Uncharacterized protein</fullName>
    </submittedName>
</protein>
<proteinExistence type="predicted"/>
<reference evidence="1" key="1">
    <citation type="journal article" date="2014" name="Int. J. Syst. Evol. Microbiol.">
        <title>Complete genome sequence of Corynebacterium casei LMG S-19264T (=DSM 44701T), isolated from a smear-ripened cheese.</title>
        <authorList>
            <consortium name="US DOE Joint Genome Institute (JGI-PGF)"/>
            <person name="Walter F."/>
            <person name="Albersmeier A."/>
            <person name="Kalinowski J."/>
            <person name="Ruckert C."/>
        </authorList>
    </citation>
    <scope>NUCLEOTIDE SEQUENCE</scope>
    <source>
        <strain evidence="1">CGMCC 4.5737</strain>
    </source>
</reference>
<reference evidence="1" key="2">
    <citation type="submission" date="2020-09" db="EMBL/GenBank/DDBJ databases">
        <authorList>
            <person name="Sun Q."/>
            <person name="Zhou Y."/>
        </authorList>
    </citation>
    <scope>NUCLEOTIDE SEQUENCE</scope>
    <source>
        <strain evidence="1">CGMCC 4.5737</strain>
    </source>
</reference>
<accession>A0A8J3CJ94</accession>
<dbReference type="EMBL" id="BMMK01000084">
    <property type="protein sequence ID" value="GGM84859.1"/>
    <property type="molecule type" value="Genomic_DNA"/>
</dbReference>
<dbReference type="AlphaFoldDB" id="A0A8J3CJ94"/>
<comment type="caution">
    <text evidence="1">The sequence shown here is derived from an EMBL/GenBank/DDBJ whole genome shotgun (WGS) entry which is preliminary data.</text>
</comment>